<dbReference type="InParanoid" id="A0A667X445"/>
<keyword evidence="3" id="KW-1185">Reference proteome</keyword>
<feature type="compositionally biased region" description="Basic and acidic residues" evidence="1">
    <location>
        <begin position="182"/>
        <end position="193"/>
    </location>
</feature>
<dbReference type="GeneTree" id="ENSGT00940000178221"/>
<name>A0A667X445_9TELE</name>
<feature type="compositionally biased region" description="Acidic residues" evidence="1">
    <location>
        <begin position="123"/>
        <end position="135"/>
    </location>
</feature>
<evidence type="ECO:0000313" key="2">
    <source>
        <dbReference type="Ensembl" id="ENSMMDP00005012640.1"/>
    </source>
</evidence>
<feature type="compositionally biased region" description="Basic residues" evidence="1">
    <location>
        <begin position="247"/>
        <end position="259"/>
    </location>
</feature>
<dbReference type="AlphaFoldDB" id="A0A667X445"/>
<reference evidence="2" key="1">
    <citation type="submission" date="2019-06" db="EMBL/GenBank/DDBJ databases">
        <authorList>
            <consortium name="Wellcome Sanger Institute Data Sharing"/>
        </authorList>
    </citation>
    <scope>NUCLEOTIDE SEQUENCE [LARGE SCALE GENOMIC DNA]</scope>
</reference>
<feature type="compositionally biased region" description="Polar residues" evidence="1">
    <location>
        <begin position="91"/>
        <end position="101"/>
    </location>
</feature>
<evidence type="ECO:0000313" key="3">
    <source>
        <dbReference type="Proteomes" id="UP000472263"/>
    </source>
</evidence>
<sequence>MDQENTSGAAAKTQIKDIYLTSPSNNNGSKHILSGGTNIDSDTEPNATPLTHSQTPFPKSPEETNPLNPSDPTEVLACASETSAEEEKQLSETSTDQGSSTSDRRDTSVQEEPSALENKETSAEEEQTSTEEEPATSDKPEVLGAQSFHPPGHQGILETQSPETTPEPAGQTTSDLATDTPTEIKVHLERGKQNQESVSKPRGSAMEELKEEEEEEDAMEEQEQEAGQNSLQGNGEDDDKKNDGHQKAKYKTVSYRRIRKGNTRQRIDEFESMINS</sequence>
<dbReference type="Proteomes" id="UP000472263">
    <property type="component" value="Chromosome 2"/>
</dbReference>
<gene>
    <name evidence="2" type="primary">LOC115373357</name>
</gene>
<dbReference type="Gene3D" id="6.10.360.10">
    <property type="match status" value="1"/>
</dbReference>
<reference evidence="2" key="3">
    <citation type="submission" date="2025-09" db="UniProtKB">
        <authorList>
            <consortium name="Ensembl"/>
        </authorList>
    </citation>
    <scope>IDENTIFICATION</scope>
</reference>
<dbReference type="GO" id="GO:0051015">
    <property type="term" value="F:actin filament binding"/>
    <property type="evidence" value="ECO:0007669"/>
    <property type="project" value="InterPro"/>
</dbReference>
<dbReference type="Ensembl" id="ENSMMDT00005013005.1">
    <property type="protein sequence ID" value="ENSMMDP00005012640.1"/>
    <property type="gene ID" value="ENSMMDG00005006639.1"/>
</dbReference>
<protein>
    <recommendedName>
        <fullName evidence="4">Ermin</fullName>
    </recommendedName>
</protein>
<dbReference type="InterPro" id="IPR045346">
    <property type="entry name" value="Ermin"/>
</dbReference>
<dbReference type="InterPro" id="IPR008954">
    <property type="entry name" value="Moesin_tail_sf"/>
</dbReference>
<feature type="compositionally biased region" description="Polar residues" evidence="1">
    <location>
        <begin position="21"/>
        <end position="71"/>
    </location>
</feature>
<feature type="region of interest" description="Disordered" evidence="1">
    <location>
        <begin position="1"/>
        <end position="259"/>
    </location>
</feature>
<evidence type="ECO:0008006" key="4">
    <source>
        <dbReference type="Google" id="ProtNLM"/>
    </source>
</evidence>
<feature type="compositionally biased region" description="Acidic residues" evidence="1">
    <location>
        <begin position="209"/>
        <end position="224"/>
    </location>
</feature>
<proteinExistence type="predicted"/>
<dbReference type="Pfam" id="PF20491">
    <property type="entry name" value="Ermin"/>
    <property type="match status" value="1"/>
</dbReference>
<organism evidence="2 3">
    <name type="scientific">Myripristis murdjan</name>
    <name type="common">pinecone soldierfish</name>
    <dbReference type="NCBI Taxonomy" id="586833"/>
    <lineage>
        <taxon>Eukaryota</taxon>
        <taxon>Metazoa</taxon>
        <taxon>Chordata</taxon>
        <taxon>Craniata</taxon>
        <taxon>Vertebrata</taxon>
        <taxon>Euteleostomi</taxon>
        <taxon>Actinopterygii</taxon>
        <taxon>Neopterygii</taxon>
        <taxon>Teleostei</taxon>
        <taxon>Neoteleostei</taxon>
        <taxon>Acanthomorphata</taxon>
        <taxon>Holocentriformes</taxon>
        <taxon>Holocentridae</taxon>
        <taxon>Myripristis</taxon>
    </lineage>
</organism>
<dbReference type="GO" id="GO:0008360">
    <property type="term" value="P:regulation of cell shape"/>
    <property type="evidence" value="ECO:0007669"/>
    <property type="project" value="InterPro"/>
</dbReference>
<feature type="compositionally biased region" description="Polar residues" evidence="1">
    <location>
        <begin position="157"/>
        <end position="181"/>
    </location>
</feature>
<accession>A0A667X445</accession>
<dbReference type="GO" id="GO:0007015">
    <property type="term" value="P:actin filament organization"/>
    <property type="evidence" value="ECO:0007669"/>
    <property type="project" value="InterPro"/>
</dbReference>
<reference evidence="2" key="2">
    <citation type="submission" date="2025-08" db="UniProtKB">
        <authorList>
            <consortium name="Ensembl"/>
        </authorList>
    </citation>
    <scope>IDENTIFICATION</scope>
</reference>
<evidence type="ECO:0000256" key="1">
    <source>
        <dbReference type="SAM" id="MobiDB-lite"/>
    </source>
</evidence>